<dbReference type="GO" id="GO:1901678">
    <property type="term" value="P:iron coordination entity transport"/>
    <property type="evidence" value="ECO:0007669"/>
    <property type="project" value="UniProtKB-ARBA"/>
</dbReference>
<protein>
    <recommendedName>
        <fullName evidence="7">Fe/B12 periplasmic-binding domain-containing protein</fullName>
    </recommendedName>
</protein>
<dbReference type="PATRIC" id="fig|1094558.3.peg.1951"/>
<comment type="caution">
    <text evidence="8">The sequence shown here is derived from an EMBL/GenBank/DDBJ whole genome shotgun (WGS) entry which is preliminary data.</text>
</comment>
<keyword evidence="4" id="KW-0410">Iron transport</keyword>
<feature type="signal peptide" evidence="6">
    <location>
        <begin position="1"/>
        <end position="28"/>
    </location>
</feature>
<accession>J0QTM9</accession>
<dbReference type="eggNOG" id="COG4607">
    <property type="taxonomic scope" value="Bacteria"/>
</dbReference>
<dbReference type="Proteomes" id="UP000008952">
    <property type="component" value="Unassembled WGS sequence"/>
</dbReference>
<keyword evidence="4" id="KW-0406">Ion transport</keyword>
<dbReference type="RefSeq" id="WP_008040482.1">
    <property type="nucleotide sequence ID" value="NZ_JH725147.1"/>
</dbReference>
<evidence type="ECO:0000313" key="8">
    <source>
        <dbReference type="EMBL" id="EJF89266.1"/>
    </source>
</evidence>
<dbReference type="CDD" id="cd01140">
    <property type="entry name" value="FatB"/>
    <property type="match status" value="1"/>
</dbReference>
<dbReference type="PANTHER" id="PTHR30532:SF28">
    <property type="entry name" value="PETROBACTIN-BINDING PROTEIN YCLQ"/>
    <property type="match status" value="1"/>
</dbReference>
<dbReference type="SUPFAM" id="SSF53807">
    <property type="entry name" value="Helical backbone' metal receptor"/>
    <property type="match status" value="1"/>
</dbReference>
<keyword evidence="3" id="KW-0813">Transport</keyword>
<organism evidence="8 9">
    <name type="scientific">Bartonella tamiae Th239</name>
    <dbReference type="NCBI Taxonomy" id="1094558"/>
    <lineage>
        <taxon>Bacteria</taxon>
        <taxon>Pseudomonadati</taxon>
        <taxon>Pseudomonadota</taxon>
        <taxon>Alphaproteobacteria</taxon>
        <taxon>Hyphomicrobiales</taxon>
        <taxon>Bartonellaceae</taxon>
        <taxon>Bartonella</taxon>
    </lineage>
</organism>
<dbReference type="STRING" id="1094558.ME5_01817"/>
<evidence type="ECO:0000256" key="3">
    <source>
        <dbReference type="ARBA" id="ARBA00022448"/>
    </source>
</evidence>
<comment type="subcellular location">
    <subcellularLocation>
        <location evidence="1">Cell envelope</location>
    </subcellularLocation>
</comment>
<evidence type="ECO:0000256" key="5">
    <source>
        <dbReference type="ARBA" id="ARBA00022729"/>
    </source>
</evidence>
<keyword evidence="4" id="KW-0408">Iron</keyword>
<feature type="chain" id="PRO_5003738218" description="Fe/B12 periplasmic-binding domain-containing protein" evidence="6">
    <location>
        <begin position="29"/>
        <end position="309"/>
    </location>
</feature>
<dbReference type="PROSITE" id="PS50983">
    <property type="entry name" value="FE_B12_PBP"/>
    <property type="match status" value="1"/>
</dbReference>
<dbReference type="HOGENOM" id="CLU_038034_3_1_5"/>
<dbReference type="AlphaFoldDB" id="J0QTM9"/>
<evidence type="ECO:0000259" key="7">
    <source>
        <dbReference type="PROSITE" id="PS50983"/>
    </source>
</evidence>
<feature type="domain" description="Fe/B12 periplasmic-binding" evidence="7">
    <location>
        <begin position="47"/>
        <end position="309"/>
    </location>
</feature>
<keyword evidence="9" id="KW-1185">Reference proteome</keyword>
<dbReference type="InterPro" id="IPR051313">
    <property type="entry name" value="Bact_iron-sidero_bind"/>
</dbReference>
<dbReference type="GO" id="GO:0030288">
    <property type="term" value="C:outer membrane-bounded periplasmic space"/>
    <property type="evidence" value="ECO:0007669"/>
    <property type="project" value="TreeGrafter"/>
</dbReference>
<name>J0QTM9_9HYPH</name>
<evidence type="ECO:0000256" key="1">
    <source>
        <dbReference type="ARBA" id="ARBA00004196"/>
    </source>
</evidence>
<reference evidence="8 9" key="1">
    <citation type="submission" date="2012-03" db="EMBL/GenBank/DDBJ databases">
        <title>The Genome Sequence of Bartonella tamiae Th239.</title>
        <authorList>
            <consortium name="The Broad Institute Genome Sequencing Platform"/>
            <consortium name="The Broad Institute Genome Sequencing Center for Infectious Disease"/>
            <person name="Feldgarden M."/>
            <person name="Kirby J."/>
            <person name="Kosoy M."/>
            <person name="Birtles R."/>
            <person name="Probert W.S."/>
            <person name="Chiaraviglio L."/>
            <person name="Young S.K."/>
            <person name="Zeng Q."/>
            <person name="Gargeya S."/>
            <person name="Fitzgerald M."/>
            <person name="Haas B."/>
            <person name="Abouelleil A."/>
            <person name="Alvarado L."/>
            <person name="Arachchi H.M."/>
            <person name="Berlin A."/>
            <person name="Chapman S.B."/>
            <person name="Gearin G."/>
            <person name="Goldberg J."/>
            <person name="Griggs A."/>
            <person name="Gujja S."/>
            <person name="Hansen M."/>
            <person name="Heiman D."/>
            <person name="Howarth C."/>
            <person name="Larimer J."/>
            <person name="Lui A."/>
            <person name="MacDonald P.J.P."/>
            <person name="McCowen C."/>
            <person name="Montmayeur A."/>
            <person name="Murphy C."/>
            <person name="Neiman D."/>
            <person name="Pearson M."/>
            <person name="Priest M."/>
            <person name="Roberts A."/>
            <person name="Saif S."/>
            <person name="Shea T."/>
            <person name="Sisk P."/>
            <person name="Stolte C."/>
            <person name="Sykes S."/>
            <person name="Wortman J."/>
            <person name="Nusbaum C."/>
            <person name="Birren B."/>
        </authorList>
    </citation>
    <scope>NUCLEOTIDE SEQUENCE [LARGE SCALE GENOMIC DNA]</scope>
    <source>
        <strain evidence="8 9">Th239</strain>
    </source>
</reference>
<dbReference type="OrthoDB" id="63946at2"/>
<dbReference type="Pfam" id="PF01497">
    <property type="entry name" value="Peripla_BP_2"/>
    <property type="match status" value="1"/>
</dbReference>
<dbReference type="InterPro" id="IPR033870">
    <property type="entry name" value="FatB"/>
</dbReference>
<evidence type="ECO:0000256" key="6">
    <source>
        <dbReference type="SAM" id="SignalP"/>
    </source>
</evidence>
<proteinExistence type="inferred from homology"/>
<dbReference type="InterPro" id="IPR002491">
    <property type="entry name" value="ABC_transptr_periplasmic_BD"/>
</dbReference>
<dbReference type="Gene3D" id="3.40.50.1980">
    <property type="entry name" value="Nitrogenase molybdenum iron protein domain"/>
    <property type="match status" value="2"/>
</dbReference>
<evidence type="ECO:0000256" key="4">
    <source>
        <dbReference type="ARBA" id="ARBA00022496"/>
    </source>
</evidence>
<sequence>MITRRKTLTALLLGALTAAVSFTTPVLADTTIKHVSGETTITDHPKKVVVFDLASLDNLTRLGVHDIIAVPEGVKPKYLESYNDDKYIKVGTLFEPNYETVASLKPDLIIVGGRSQPKYNDLSKIAPTIDLTVSNDKYLSDVDRNVTILGDIFDKQNEAKTEIEKLNARLAQVSNDAKDKGKGLLILTTGGKISAFGPGSRFGLLHSGFGVIPANDHLKIGNHGQPISPEFILETNPDWLFVIDRDAAIGREGESAAQLLDNALVDKTIAGEKKQILYLDPQNWYLIGGGLTGLNETADQLENAFSKEK</sequence>
<evidence type="ECO:0000313" key="9">
    <source>
        <dbReference type="Proteomes" id="UP000008952"/>
    </source>
</evidence>
<gene>
    <name evidence="8" type="ORF">ME5_01817</name>
</gene>
<comment type="similarity">
    <text evidence="2">Belongs to the bacterial solute-binding protein 8 family.</text>
</comment>
<dbReference type="EMBL" id="AIMB01000008">
    <property type="protein sequence ID" value="EJF89266.1"/>
    <property type="molecule type" value="Genomic_DNA"/>
</dbReference>
<keyword evidence="5 6" id="KW-0732">Signal</keyword>
<evidence type="ECO:0000256" key="2">
    <source>
        <dbReference type="ARBA" id="ARBA00008814"/>
    </source>
</evidence>
<dbReference type="PANTHER" id="PTHR30532">
    <property type="entry name" value="IRON III DICITRATE-BINDING PERIPLASMIC PROTEIN"/>
    <property type="match status" value="1"/>
</dbReference>